<proteinExistence type="inferred from homology"/>
<organism evidence="9 10">
    <name type="scientific">Tritrichomonas foetus</name>
    <dbReference type="NCBI Taxonomy" id="1144522"/>
    <lineage>
        <taxon>Eukaryota</taxon>
        <taxon>Metamonada</taxon>
        <taxon>Parabasalia</taxon>
        <taxon>Tritrichomonadida</taxon>
        <taxon>Tritrichomonadidae</taxon>
        <taxon>Tritrichomonas</taxon>
    </lineage>
</organism>
<feature type="transmembrane region" description="Helical" evidence="8">
    <location>
        <begin position="321"/>
        <end position="343"/>
    </location>
</feature>
<feature type="transmembrane region" description="Helical" evidence="8">
    <location>
        <begin position="227"/>
        <end position="249"/>
    </location>
</feature>
<keyword evidence="6 8" id="KW-1133">Transmembrane helix</keyword>
<evidence type="ECO:0000313" key="9">
    <source>
        <dbReference type="EMBL" id="OHT03784.1"/>
    </source>
</evidence>
<dbReference type="InterPro" id="IPR002528">
    <property type="entry name" value="MATE_fam"/>
</dbReference>
<accession>A0A1J4JZ71</accession>
<dbReference type="Pfam" id="PF01554">
    <property type="entry name" value="MatE"/>
    <property type="match status" value="2"/>
</dbReference>
<evidence type="ECO:0000256" key="3">
    <source>
        <dbReference type="ARBA" id="ARBA00022448"/>
    </source>
</evidence>
<comment type="subcellular location">
    <subcellularLocation>
        <location evidence="1">Cell membrane</location>
        <topology evidence="1">Multi-pass membrane protein</topology>
    </subcellularLocation>
</comment>
<dbReference type="PANTHER" id="PTHR43549">
    <property type="entry name" value="MULTIDRUG RESISTANCE PROTEIN YPNP-RELATED"/>
    <property type="match status" value="1"/>
</dbReference>
<dbReference type="EMBL" id="MLAK01000815">
    <property type="protein sequence ID" value="OHT03784.1"/>
    <property type="molecule type" value="Genomic_DNA"/>
</dbReference>
<dbReference type="GO" id="GO:0005886">
    <property type="term" value="C:plasma membrane"/>
    <property type="evidence" value="ECO:0007669"/>
    <property type="project" value="UniProtKB-SubCell"/>
</dbReference>
<reference evidence="9" key="1">
    <citation type="submission" date="2016-10" db="EMBL/GenBank/DDBJ databases">
        <authorList>
            <person name="Benchimol M."/>
            <person name="Almeida L.G."/>
            <person name="Vasconcelos A.T."/>
            <person name="Perreira-Neves A."/>
            <person name="Rosa I.A."/>
            <person name="Tasca T."/>
            <person name="Bogo M.R."/>
            <person name="de Souza W."/>
        </authorList>
    </citation>
    <scope>NUCLEOTIDE SEQUENCE [LARGE SCALE GENOMIC DNA]</scope>
    <source>
        <strain evidence="9">K</strain>
    </source>
</reference>
<dbReference type="PANTHER" id="PTHR43549:SF2">
    <property type="entry name" value="MULTIDRUG RESISTANCE PROTEIN NORM-RELATED"/>
    <property type="match status" value="1"/>
</dbReference>
<feature type="transmembrane region" description="Helical" evidence="8">
    <location>
        <begin position="196"/>
        <end position="221"/>
    </location>
</feature>
<evidence type="ECO:0000256" key="7">
    <source>
        <dbReference type="ARBA" id="ARBA00023136"/>
    </source>
</evidence>
<dbReference type="GeneID" id="94824810"/>
<evidence type="ECO:0000256" key="1">
    <source>
        <dbReference type="ARBA" id="ARBA00004651"/>
    </source>
</evidence>
<dbReference type="VEuPathDB" id="TrichDB:TRFO_01451"/>
<gene>
    <name evidence="9" type="ORF">TRFO_01451</name>
</gene>
<feature type="transmembrane region" description="Helical" evidence="8">
    <location>
        <begin position="425"/>
        <end position="445"/>
    </location>
</feature>
<dbReference type="Proteomes" id="UP000179807">
    <property type="component" value="Unassembled WGS sequence"/>
</dbReference>
<evidence type="ECO:0000256" key="2">
    <source>
        <dbReference type="ARBA" id="ARBA00010199"/>
    </source>
</evidence>
<comment type="similarity">
    <text evidence="2">Belongs to the multi antimicrobial extrusion (MATE) (TC 2.A.66.1) family.</text>
</comment>
<feature type="transmembrane region" description="Helical" evidence="8">
    <location>
        <begin position="275"/>
        <end position="301"/>
    </location>
</feature>
<feature type="transmembrane region" description="Helical" evidence="8">
    <location>
        <begin position="165"/>
        <end position="184"/>
    </location>
</feature>
<keyword evidence="5 8" id="KW-0812">Transmembrane</keyword>
<keyword evidence="7 8" id="KW-0472">Membrane</keyword>
<keyword evidence="10" id="KW-1185">Reference proteome</keyword>
<feature type="transmembrane region" description="Helical" evidence="8">
    <location>
        <begin position="129"/>
        <end position="153"/>
    </location>
</feature>
<name>A0A1J4JZ71_9EUKA</name>
<keyword evidence="3" id="KW-0813">Transport</keyword>
<evidence type="ECO:0000256" key="6">
    <source>
        <dbReference type="ARBA" id="ARBA00022989"/>
    </source>
</evidence>
<feature type="transmembrane region" description="Helical" evidence="8">
    <location>
        <begin position="465"/>
        <end position="483"/>
    </location>
</feature>
<dbReference type="GO" id="GO:0015297">
    <property type="term" value="F:antiporter activity"/>
    <property type="evidence" value="ECO:0007669"/>
    <property type="project" value="InterPro"/>
</dbReference>
<evidence type="ECO:0008006" key="11">
    <source>
        <dbReference type="Google" id="ProtNLM"/>
    </source>
</evidence>
<protein>
    <recommendedName>
        <fullName evidence="11">MatE family protein</fullName>
    </recommendedName>
</protein>
<dbReference type="AlphaFoldDB" id="A0A1J4JZ71"/>
<evidence type="ECO:0000313" key="10">
    <source>
        <dbReference type="Proteomes" id="UP000179807"/>
    </source>
</evidence>
<feature type="transmembrane region" description="Helical" evidence="8">
    <location>
        <begin position="41"/>
        <end position="64"/>
    </location>
</feature>
<evidence type="ECO:0000256" key="8">
    <source>
        <dbReference type="SAM" id="Phobius"/>
    </source>
</evidence>
<dbReference type="GO" id="GO:0042910">
    <property type="term" value="F:xenobiotic transmembrane transporter activity"/>
    <property type="evidence" value="ECO:0007669"/>
    <property type="project" value="InterPro"/>
</dbReference>
<keyword evidence="4" id="KW-1003">Cell membrane</keyword>
<dbReference type="InterPro" id="IPR052031">
    <property type="entry name" value="Membrane_Transporter-Flippase"/>
</dbReference>
<comment type="caution">
    <text evidence="9">The sequence shown here is derived from an EMBL/GenBank/DDBJ whole genome shotgun (WGS) entry which is preliminary data.</text>
</comment>
<sequence length="501" mass="55377">MSLISDPLGSNPLTAQLLGSTQPLSGDKSKNTERFTKHSPFVTLLLMSFGPVTTTLSTTLFDFLELYFFTKKYSGMSCAQPVQLLSFASPLAGLILLILTFFSHAIVTRLGTLLGENRSYDAIQFVTDLFKIGIITVILIIPFFQFLLTPLLSFMNCPENMINAAYMYLTIILAGCPLTLLFHMSCSFLQSIGRPILNGILHIVDSSIRSLMLVPLFIFVFNIDVSLISLPLVLTNCALGIILFSLIYFNKFGYDMSLSPWFESLSKDTGVSIKLSLPIIMTFICNLAPPICILKFVLSIASSIEQAESLAGINTIYGKVALLSMSVPIAIGNGFLTIGTYAYGSHDRKRLLKTFLFTILLGMAYQSIFSIIMITKPQLIASIYLDSSTDTALSNKILRIPFYTNWLSAINFSCQMLLISIGKPLLSSIPSFLQTILLIVLSFSLSKIFPNNPEKIYHAYNINDIAMTIVSILLVIIPIYKLFQDQKIEDSTALLTDVATS</sequence>
<evidence type="ECO:0000256" key="4">
    <source>
        <dbReference type="ARBA" id="ARBA00022475"/>
    </source>
</evidence>
<feature type="transmembrane region" description="Helical" evidence="8">
    <location>
        <begin position="355"/>
        <end position="380"/>
    </location>
</feature>
<evidence type="ECO:0000256" key="5">
    <source>
        <dbReference type="ARBA" id="ARBA00022692"/>
    </source>
</evidence>
<dbReference type="RefSeq" id="XP_068356920.1">
    <property type="nucleotide sequence ID" value="XM_068490106.1"/>
</dbReference>
<feature type="transmembrane region" description="Helical" evidence="8">
    <location>
        <begin position="84"/>
        <end position="108"/>
    </location>
</feature>